<dbReference type="AlphaFoldDB" id="A0A402CRN2"/>
<dbReference type="EMBL" id="AP025739">
    <property type="protein sequence ID" value="BDI28074.1"/>
    <property type="molecule type" value="Genomic_DNA"/>
</dbReference>
<sequence>MNFKDFMTREELRGECAQNALMLAASTFVLLIGFQLCVMYVRGSLGFVLPLLVVWPVLPAAFLIAVPLIVRSWPRKTARAAAVCELLSLCVLIWVFTSHSHAFPVRKALGECRRLSISRYGGAVMVYAVADRDDLSGLRNPAPLRDAYEPKEAPDMELTFNLQSSPDYARAHFYAPTTYPEYACDYYSREGIIGDAPTQEYVYASPALRAWIRKAAAQGGSVTQ</sequence>
<evidence type="ECO:0000313" key="2">
    <source>
        <dbReference type="Proteomes" id="UP000287394"/>
    </source>
</evidence>
<dbReference type="KEGG" id="ccot:CCAX7_001250"/>
<keyword evidence="2" id="KW-1185">Reference proteome</keyword>
<organism evidence="1 2">
    <name type="scientific">Capsulimonas corticalis</name>
    <dbReference type="NCBI Taxonomy" id="2219043"/>
    <lineage>
        <taxon>Bacteria</taxon>
        <taxon>Bacillati</taxon>
        <taxon>Armatimonadota</taxon>
        <taxon>Armatimonadia</taxon>
        <taxon>Capsulimonadales</taxon>
        <taxon>Capsulimonadaceae</taxon>
        <taxon>Capsulimonas</taxon>
    </lineage>
</organism>
<proteinExistence type="predicted"/>
<protein>
    <submittedName>
        <fullName evidence="1">Uncharacterized protein</fullName>
    </submittedName>
</protein>
<reference evidence="1 2" key="1">
    <citation type="journal article" date="2019" name="Int. J. Syst. Evol. Microbiol.">
        <title>Capsulimonas corticalis gen. nov., sp. nov., an aerobic capsulated bacterium, of a novel bacterial order, Capsulimonadales ord. nov., of the class Armatimonadia of the phylum Armatimonadetes.</title>
        <authorList>
            <person name="Li J."/>
            <person name="Kudo C."/>
            <person name="Tonouchi A."/>
        </authorList>
    </citation>
    <scope>NUCLEOTIDE SEQUENCE [LARGE SCALE GENOMIC DNA]</scope>
    <source>
        <strain evidence="1 2">AX-7</strain>
    </source>
</reference>
<accession>A0A402CRN2</accession>
<dbReference type="RefSeq" id="WP_119320030.1">
    <property type="nucleotide sequence ID" value="NZ_AP025739.1"/>
</dbReference>
<dbReference type="Proteomes" id="UP000287394">
    <property type="component" value="Chromosome"/>
</dbReference>
<gene>
    <name evidence="1" type="ORF">CCAX7_001250</name>
</gene>
<name>A0A402CRN2_9BACT</name>
<evidence type="ECO:0000313" key="1">
    <source>
        <dbReference type="EMBL" id="BDI28074.1"/>
    </source>
</evidence>